<keyword evidence="2 5" id="KW-0547">Nucleotide-binding</keyword>
<dbReference type="GO" id="GO:0005524">
    <property type="term" value="F:ATP binding"/>
    <property type="evidence" value="ECO:0007669"/>
    <property type="project" value="UniProtKB-UniRule"/>
</dbReference>
<name>A0A660S870_UNCT6</name>
<dbReference type="PANTHER" id="PTHR11547">
    <property type="entry name" value="ARGININE OR CREATINE KINASE"/>
    <property type="match status" value="1"/>
</dbReference>
<dbReference type="PANTHER" id="PTHR11547:SF38">
    <property type="entry name" value="ARGININE KINASE 1-RELATED"/>
    <property type="match status" value="1"/>
</dbReference>
<feature type="binding site" evidence="5">
    <location>
        <begin position="211"/>
        <end position="216"/>
    </location>
    <ligand>
        <name>ATP</name>
        <dbReference type="ChEBI" id="CHEBI:30616"/>
    </ligand>
</feature>
<proteinExistence type="inferred from homology"/>
<dbReference type="GO" id="GO:0004111">
    <property type="term" value="F:creatine kinase activity"/>
    <property type="evidence" value="ECO:0007669"/>
    <property type="project" value="InterPro"/>
</dbReference>
<evidence type="ECO:0000313" key="8">
    <source>
        <dbReference type="Proteomes" id="UP000282321"/>
    </source>
</evidence>
<dbReference type="SUPFAM" id="SSF55931">
    <property type="entry name" value="Glutamine synthetase/guanido kinase"/>
    <property type="match status" value="1"/>
</dbReference>
<evidence type="ECO:0000256" key="3">
    <source>
        <dbReference type="ARBA" id="ARBA00022777"/>
    </source>
</evidence>
<dbReference type="Gene3D" id="3.30.590.10">
    <property type="entry name" value="Glutamine synthetase/guanido kinase, catalytic domain"/>
    <property type="match status" value="1"/>
</dbReference>
<keyword evidence="4 5" id="KW-0067">ATP-binding</keyword>
<comment type="caution">
    <text evidence="7">The sequence shown here is derived from an EMBL/GenBank/DDBJ whole genome shotgun (WGS) entry which is preliminary data.</text>
</comment>
<evidence type="ECO:0000313" key="7">
    <source>
        <dbReference type="EMBL" id="RKX66182.1"/>
    </source>
</evidence>
<dbReference type="EMBL" id="QNBC01000053">
    <property type="protein sequence ID" value="RKX66182.1"/>
    <property type="molecule type" value="Genomic_DNA"/>
</dbReference>
<comment type="similarity">
    <text evidence="5">Belongs to the ATP:guanido phosphotransferase family.</text>
</comment>
<feature type="binding site" evidence="5">
    <location>
        <begin position="32"/>
        <end position="36"/>
    </location>
    <ligand>
        <name>ATP</name>
        <dbReference type="ChEBI" id="CHEBI:30616"/>
    </ligand>
</feature>
<evidence type="ECO:0000256" key="2">
    <source>
        <dbReference type="ARBA" id="ARBA00022741"/>
    </source>
</evidence>
<dbReference type="GO" id="GO:0046314">
    <property type="term" value="P:phosphocreatine biosynthetic process"/>
    <property type="evidence" value="ECO:0007669"/>
    <property type="project" value="InterPro"/>
</dbReference>
<dbReference type="PROSITE" id="PS51510">
    <property type="entry name" value="PHOSPHAGEN_KINASE_C"/>
    <property type="match status" value="1"/>
</dbReference>
<keyword evidence="1 5" id="KW-0808">Transferase</keyword>
<accession>A0A660S870</accession>
<evidence type="ECO:0000256" key="5">
    <source>
        <dbReference type="PROSITE-ProRule" id="PRU00843"/>
    </source>
</evidence>
<dbReference type="InterPro" id="IPR014746">
    <property type="entry name" value="Gln_synth/guanido_kin_cat_dom"/>
</dbReference>
<evidence type="ECO:0000259" key="6">
    <source>
        <dbReference type="PROSITE" id="PS51510"/>
    </source>
</evidence>
<comment type="caution">
    <text evidence="5">Lacks conserved residue(s) required for the propagation of feature annotation.</text>
</comment>
<dbReference type="AlphaFoldDB" id="A0A660S870"/>
<feature type="binding site" evidence="5">
    <location>
        <begin position="182"/>
        <end position="186"/>
    </location>
    <ligand>
        <name>ATP</name>
        <dbReference type="ChEBI" id="CHEBI:30616"/>
    </ligand>
</feature>
<keyword evidence="3 5" id="KW-0418">Kinase</keyword>
<gene>
    <name evidence="7" type="ORF">DRP44_04690</name>
</gene>
<reference evidence="7 8" key="1">
    <citation type="submission" date="2018-06" db="EMBL/GenBank/DDBJ databases">
        <title>Extensive metabolic versatility and redundancy in microbially diverse, dynamic hydrothermal sediments.</title>
        <authorList>
            <person name="Dombrowski N."/>
            <person name="Teske A."/>
            <person name="Baker B.J."/>
        </authorList>
    </citation>
    <scope>NUCLEOTIDE SEQUENCE [LARGE SCALE GENOMIC DNA]</scope>
    <source>
        <strain evidence="7">B35_G9</strain>
    </source>
</reference>
<dbReference type="GO" id="GO:0005615">
    <property type="term" value="C:extracellular space"/>
    <property type="evidence" value="ECO:0007669"/>
    <property type="project" value="TreeGrafter"/>
</dbReference>
<evidence type="ECO:0000256" key="4">
    <source>
        <dbReference type="ARBA" id="ARBA00022840"/>
    </source>
</evidence>
<feature type="domain" description="Phosphagen kinase C-terminal" evidence="6">
    <location>
        <begin position="29"/>
        <end position="259"/>
    </location>
</feature>
<evidence type="ECO:0000256" key="1">
    <source>
        <dbReference type="ARBA" id="ARBA00022679"/>
    </source>
</evidence>
<dbReference type="Proteomes" id="UP000282321">
    <property type="component" value="Unassembled WGS sequence"/>
</dbReference>
<dbReference type="InterPro" id="IPR022414">
    <property type="entry name" value="ATP-guanido_PTrfase_cat"/>
</dbReference>
<protein>
    <recommendedName>
        <fullName evidence="6">Phosphagen kinase C-terminal domain-containing protein</fullName>
    </recommendedName>
</protein>
<sequence length="357" mass="42146">MQRVETFSLNKILNRMPKWIERESKYLDVVLFSRILLFRNIEGYKFPETAKTLDMVGLSKSIFTILNKYNRGEEKFEYLYGMDMTDVEFAAIKEYLKFGDSLFRTERDKVGIAVNENLNLFVITNADNHLAFVINTREDQLREGYSYVYDLEQFYENYFSYSFNGTFGYLTSSLDDTGTGLRIKFLLDLPGVVFKNKINFIKKLAAGLNMSIDEFPDYNYGESSFFILTNKITVGFAEDEIIRMAFNALKQIIDAEHRYREDLFRSIKFKDKVIRNYAIFRNSLLIKDNEIYKIMSLLRMGVISGYIKDMTLVDISRIFNELGRNYLRYIYNIKSSEAMTEVMRIRKEHVNKLMRYG</sequence>
<dbReference type="Pfam" id="PF00217">
    <property type="entry name" value="ATP-gua_Ptrans"/>
    <property type="match status" value="1"/>
</dbReference>
<dbReference type="InterPro" id="IPR000749">
    <property type="entry name" value="ATP-guanido_PTrfase"/>
</dbReference>
<organism evidence="7 8">
    <name type="scientific">candidate division TA06 bacterium</name>
    <dbReference type="NCBI Taxonomy" id="2250710"/>
    <lineage>
        <taxon>Bacteria</taxon>
        <taxon>Bacteria division TA06</taxon>
    </lineage>
</organism>